<feature type="transmembrane region" description="Helical" evidence="8">
    <location>
        <begin position="162"/>
        <end position="182"/>
    </location>
</feature>
<feature type="transmembrane region" description="Helical" evidence="8">
    <location>
        <begin position="202"/>
        <end position="219"/>
    </location>
</feature>
<comment type="pathway">
    <text evidence="2">Carotenoid biosynthesis.</text>
</comment>
<keyword evidence="7" id="KW-0413">Isomerase</keyword>
<name>A0ABS9ZUD1_9SPHI</name>
<comment type="subcellular location">
    <subcellularLocation>
        <location evidence="1">Membrane</location>
        <topology evidence="1">Multi-pass membrane protein</topology>
    </subcellularLocation>
</comment>
<feature type="domain" description="Lycopene cyclase" evidence="9">
    <location>
        <begin position="131"/>
        <end position="217"/>
    </location>
</feature>
<evidence type="ECO:0000256" key="5">
    <source>
        <dbReference type="ARBA" id="ARBA00022989"/>
    </source>
</evidence>
<sequence>MKFYFLFIGLVALIFPVLFLADKKVTFKGLRKPVLWASVAAFVPYSLLTVFFVSAGSWVYEDQYLIKIFVLHVPVEHYLLNFALCFSGAMVYSYVNQKFNNNNLQKYSLAFSNLLLGVCVAFIFFAHKYSFTLIAFSLMLLILFLVEYVGKQRFMYKFYRSFLLMLVPAIAVFGLLKMLPIVKYPYSDALKVAIFGGATENIVLFFAMFLICIYTYEAVKHKKELNG</sequence>
<keyword evidence="6 8" id="KW-0472">Membrane</keyword>
<feature type="domain" description="Lycopene cyclase" evidence="9">
    <location>
        <begin position="3"/>
        <end position="94"/>
    </location>
</feature>
<evidence type="ECO:0000256" key="1">
    <source>
        <dbReference type="ARBA" id="ARBA00004141"/>
    </source>
</evidence>
<evidence type="ECO:0000259" key="9">
    <source>
        <dbReference type="Pfam" id="PF18916"/>
    </source>
</evidence>
<organism evidence="10 11">
    <name type="scientific">Pedobacter montanisoli</name>
    <dbReference type="NCBI Taxonomy" id="2923277"/>
    <lineage>
        <taxon>Bacteria</taxon>
        <taxon>Pseudomonadati</taxon>
        <taxon>Bacteroidota</taxon>
        <taxon>Sphingobacteriia</taxon>
        <taxon>Sphingobacteriales</taxon>
        <taxon>Sphingobacteriaceae</taxon>
        <taxon>Pedobacter</taxon>
    </lineage>
</organism>
<feature type="transmembrane region" description="Helical" evidence="8">
    <location>
        <begin position="34"/>
        <end position="58"/>
    </location>
</feature>
<dbReference type="Proteomes" id="UP001165460">
    <property type="component" value="Unassembled WGS sequence"/>
</dbReference>
<evidence type="ECO:0000313" key="10">
    <source>
        <dbReference type="EMBL" id="MCJ0742210.1"/>
    </source>
</evidence>
<comment type="caution">
    <text evidence="10">The sequence shown here is derived from an EMBL/GenBank/DDBJ whole genome shotgun (WGS) entry which is preliminary data.</text>
</comment>
<keyword evidence="11" id="KW-1185">Reference proteome</keyword>
<dbReference type="InterPro" id="IPR017825">
    <property type="entry name" value="Lycopene_cyclase_dom"/>
</dbReference>
<evidence type="ECO:0000256" key="6">
    <source>
        <dbReference type="ARBA" id="ARBA00023136"/>
    </source>
</evidence>
<protein>
    <submittedName>
        <fullName evidence="10">Lycopene cyclase domain-containing protein</fullName>
    </submittedName>
</protein>
<gene>
    <name evidence="10" type="ORF">MMF97_05750</name>
</gene>
<dbReference type="EMBL" id="JALGBH010000001">
    <property type="protein sequence ID" value="MCJ0742210.1"/>
    <property type="molecule type" value="Genomic_DNA"/>
</dbReference>
<feature type="transmembrane region" description="Helical" evidence="8">
    <location>
        <begin position="107"/>
        <end position="125"/>
    </location>
</feature>
<evidence type="ECO:0000256" key="7">
    <source>
        <dbReference type="ARBA" id="ARBA00023235"/>
    </source>
</evidence>
<evidence type="ECO:0000256" key="4">
    <source>
        <dbReference type="ARBA" id="ARBA00022746"/>
    </source>
</evidence>
<proteinExistence type="predicted"/>
<evidence type="ECO:0000256" key="2">
    <source>
        <dbReference type="ARBA" id="ARBA00004829"/>
    </source>
</evidence>
<dbReference type="Pfam" id="PF18916">
    <property type="entry name" value="Lycopene_cyc"/>
    <property type="match status" value="2"/>
</dbReference>
<dbReference type="RefSeq" id="WP_243360480.1">
    <property type="nucleotide sequence ID" value="NZ_JALGBH010000001.1"/>
</dbReference>
<keyword evidence="5 8" id="KW-1133">Transmembrane helix</keyword>
<feature type="transmembrane region" description="Helical" evidence="8">
    <location>
        <begin position="131"/>
        <end position="150"/>
    </location>
</feature>
<accession>A0ABS9ZUD1</accession>
<evidence type="ECO:0000313" key="11">
    <source>
        <dbReference type="Proteomes" id="UP001165460"/>
    </source>
</evidence>
<evidence type="ECO:0000256" key="8">
    <source>
        <dbReference type="SAM" id="Phobius"/>
    </source>
</evidence>
<feature type="transmembrane region" description="Helical" evidence="8">
    <location>
        <begin position="78"/>
        <end position="95"/>
    </location>
</feature>
<reference evidence="10" key="1">
    <citation type="submission" date="2022-03" db="EMBL/GenBank/DDBJ databases">
        <authorList>
            <person name="Woo C.Y."/>
        </authorList>
    </citation>
    <scope>NUCLEOTIDE SEQUENCE</scope>
    <source>
        <strain evidence="10">CYS-01</strain>
    </source>
</reference>
<feature type="transmembrane region" description="Helical" evidence="8">
    <location>
        <begin position="6"/>
        <end position="22"/>
    </location>
</feature>
<keyword evidence="4" id="KW-0125">Carotenoid biosynthesis</keyword>
<keyword evidence="3 8" id="KW-0812">Transmembrane</keyword>
<evidence type="ECO:0000256" key="3">
    <source>
        <dbReference type="ARBA" id="ARBA00022692"/>
    </source>
</evidence>